<feature type="transmembrane region" description="Helical" evidence="8">
    <location>
        <begin position="329"/>
        <end position="350"/>
    </location>
</feature>
<evidence type="ECO:0000259" key="9">
    <source>
        <dbReference type="PROSITE" id="PS50850"/>
    </source>
</evidence>
<dbReference type="PANTHER" id="PTHR48022">
    <property type="entry name" value="PLASTIDIC GLUCOSE TRANSPORTER 4"/>
    <property type="match status" value="1"/>
</dbReference>
<feature type="transmembrane region" description="Helical" evidence="8">
    <location>
        <begin position="429"/>
        <end position="448"/>
    </location>
</feature>
<dbReference type="InterPro" id="IPR036259">
    <property type="entry name" value="MFS_trans_sf"/>
</dbReference>
<dbReference type="InterPro" id="IPR005828">
    <property type="entry name" value="MFS_sugar_transport-like"/>
</dbReference>
<dbReference type="FunFam" id="1.20.1250.20:FF:000090">
    <property type="entry name" value="MFS sugar transporter, putative"/>
    <property type="match status" value="1"/>
</dbReference>
<dbReference type="Pfam" id="PF00083">
    <property type="entry name" value="Sugar_tr"/>
    <property type="match status" value="1"/>
</dbReference>
<feature type="domain" description="Major facilitator superfamily (MFS) profile" evidence="9">
    <location>
        <begin position="12"/>
        <end position="452"/>
    </location>
</feature>
<evidence type="ECO:0000313" key="10">
    <source>
        <dbReference type="EMBL" id="OCK83228.1"/>
    </source>
</evidence>
<dbReference type="InterPro" id="IPR003663">
    <property type="entry name" value="Sugar/inositol_transpt"/>
</dbReference>
<gene>
    <name evidence="10" type="ORF">K432DRAFT_423542</name>
</gene>
<evidence type="ECO:0000256" key="6">
    <source>
        <dbReference type="ARBA" id="ARBA00023136"/>
    </source>
</evidence>
<dbReference type="SUPFAM" id="SSF103473">
    <property type="entry name" value="MFS general substrate transporter"/>
    <property type="match status" value="1"/>
</dbReference>
<feature type="transmembrane region" description="Helical" evidence="8">
    <location>
        <begin position="362"/>
        <end position="387"/>
    </location>
</feature>
<evidence type="ECO:0000256" key="7">
    <source>
        <dbReference type="RuleBase" id="RU003346"/>
    </source>
</evidence>
<feature type="transmembrane region" description="Helical" evidence="8">
    <location>
        <begin position="104"/>
        <end position="124"/>
    </location>
</feature>
<feature type="transmembrane region" description="Helical" evidence="8">
    <location>
        <begin position="7"/>
        <end position="31"/>
    </location>
</feature>
<protein>
    <submittedName>
        <fullName evidence="10">General substrate transporter</fullName>
    </submittedName>
</protein>
<keyword evidence="3 7" id="KW-0813">Transport</keyword>
<dbReference type="OrthoDB" id="6612291at2759"/>
<dbReference type="GO" id="GO:0005351">
    <property type="term" value="F:carbohydrate:proton symporter activity"/>
    <property type="evidence" value="ECO:0007669"/>
    <property type="project" value="TreeGrafter"/>
</dbReference>
<feature type="transmembrane region" description="Helical" evidence="8">
    <location>
        <begin position="144"/>
        <end position="164"/>
    </location>
</feature>
<dbReference type="PROSITE" id="PS50850">
    <property type="entry name" value="MFS"/>
    <property type="match status" value="1"/>
</dbReference>
<dbReference type="InterPro" id="IPR005829">
    <property type="entry name" value="Sugar_transporter_CS"/>
</dbReference>
<proteinExistence type="inferred from homology"/>
<dbReference type="PRINTS" id="PR00171">
    <property type="entry name" value="SUGRTRNSPORT"/>
</dbReference>
<organism evidence="10 11">
    <name type="scientific">Lepidopterella palustris CBS 459.81</name>
    <dbReference type="NCBI Taxonomy" id="1314670"/>
    <lineage>
        <taxon>Eukaryota</taxon>
        <taxon>Fungi</taxon>
        <taxon>Dikarya</taxon>
        <taxon>Ascomycota</taxon>
        <taxon>Pezizomycotina</taxon>
        <taxon>Dothideomycetes</taxon>
        <taxon>Pleosporomycetidae</taxon>
        <taxon>Mytilinidiales</taxon>
        <taxon>Argynnaceae</taxon>
        <taxon>Lepidopterella</taxon>
    </lineage>
</organism>
<dbReference type="AlphaFoldDB" id="A0A8E2EG40"/>
<feature type="transmembrane region" description="Helical" evidence="8">
    <location>
        <begin position="399"/>
        <end position="417"/>
    </location>
</feature>
<keyword evidence="4 8" id="KW-0812">Transmembrane</keyword>
<keyword evidence="5 8" id="KW-1133">Transmembrane helix</keyword>
<dbReference type="PROSITE" id="PS00217">
    <property type="entry name" value="SUGAR_TRANSPORT_2"/>
    <property type="match status" value="1"/>
</dbReference>
<dbReference type="InterPro" id="IPR050360">
    <property type="entry name" value="MFS_Sugar_Transporters"/>
</dbReference>
<dbReference type="InterPro" id="IPR020846">
    <property type="entry name" value="MFS_dom"/>
</dbReference>
<evidence type="ECO:0000256" key="5">
    <source>
        <dbReference type="ARBA" id="ARBA00022989"/>
    </source>
</evidence>
<keyword evidence="6 8" id="KW-0472">Membrane</keyword>
<feature type="transmembrane region" description="Helical" evidence="8">
    <location>
        <begin position="303"/>
        <end position="322"/>
    </location>
</feature>
<reference evidence="10 11" key="1">
    <citation type="journal article" date="2016" name="Nat. Commun.">
        <title>Ectomycorrhizal ecology is imprinted in the genome of the dominant symbiotic fungus Cenococcum geophilum.</title>
        <authorList>
            <consortium name="DOE Joint Genome Institute"/>
            <person name="Peter M."/>
            <person name="Kohler A."/>
            <person name="Ohm R.A."/>
            <person name="Kuo A."/>
            <person name="Krutzmann J."/>
            <person name="Morin E."/>
            <person name="Arend M."/>
            <person name="Barry K.W."/>
            <person name="Binder M."/>
            <person name="Choi C."/>
            <person name="Clum A."/>
            <person name="Copeland A."/>
            <person name="Grisel N."/>
            <person name="Haridas S."/>
            <person name="Kipfer T."/>
            <person name="LaButti K."/>
            <person name="Lindquist E."/>
            <person name="Lipzen A."/>
            <person name="Maire R."/>
            <person name="Meier B."/>
            <person name="Mihaltcheva S."/>
            <person name="Molinier V."/>
            <person name="Murat C."/>
            <person name="Poggeler S."/>
            <person name="Quandt C.A."/>
            <person name="Sperisen C."/>
            <person name="Tritt A."/>
            <person name="Tisserant E."/>
            <person name="Crous P.W."/>
            <person name="Henrissat B."/>
            <person name="Nehls U."/>
            <person name="Egli S."/>
            <person name="Spatafora J.W."/>
            <person name="Grigoriev I.V."/>
            <person name="Martin F.M."/>
        </authorList>
    </citation>
    <scope>NUCLEOTIDE SEQUENCE [LARGE SCALE GENOMIC DNA]</scope>
    <source>
        <strain evidence="10 11">CBS 459.81</strain>
    </source>
</reference>
<evidence type="ECO:0000256" key="8">
    <source>
        <dbReference type="SAM" id="Phobius"/>
    </source>
</evidence>
<feature type="transmembrane region" description="Helical" evidence="8">
    <location>
        <begin position="51"/>
        <end position="69"/>
    </location>
</feature>
<accession>A0A8E2EG40</accession>
<dbReference type="EMBL" id="KV744866">
    <property type="protein sequence ID" value="OCK83228.1"/>
    <property type="molecule type" value="Genomic_DNA"/>
</dbReference>
<sequence>MAIPPKWYQFLVSVFASLGSLLYGYDLGVIAEAIASPSFIHKFKPTDNETGAVVSVFTGGAFFGAALAGPLGDMIGRKKTIMIGALIFCMGGGLQTGARNLAYLYAGRAIAGLGVGTLVMIVPLYQAELAHPSIRGRITALQQFMLGVGALAAAWISYGTYVGFADNNGAQWRVSLGIQIIPAATLAMLILLFPESPRWLIDQGNPEEGLRTLAQLHSHGDENDAWVRAEFEQIQEAITFEHEHEAKSYIELFTDRSCFRRLFLACSIQASIQMTGVSAIQYYSVTIYGQMGIAGNDTLKYQAISSVIALIAQFLCILFIDYTGRRWPLIFGNLGNMVTFIIATVLLAVFPPGASHNNAAAWGFIVVTWIYNFSFSATCGPLSWIIPAEIFDTRTRSKGVSIATMTSFAFNTMIGQVTKPAMTHVRYRYYFLFIICNLTNAIFFWAVLPETAKRPLEEMNYLFTNAPYFVPTMKKEDYMTHELDRRVEEVEQKQSYVAHLEEKV</sequence>
<feature type="transmembrane region" description="Helical" evidence="8">
    <location>
        <begin position="176"/>
        <end position="193"/>
    </location>
</feature>
<evidence type="ECO:0000256" key="2">
    <source>
        <dbReference type="ARBA" id="ARBA00010992"/>
    </source>
</evidence>
<dbReference type="Gene3D" id="1.20.1250.20">
    <property type="entry name" value="MFS general substrate transporter like domains"/>
    <property type="match status" value="1"/>
</dbReference>
<evidence type="ECO:0000256" key="3">
    <source>
        <dbReference type="ARBA" id="ARBA00022448"/>
    </source>
</evidence>
<dbReference type="Proteomes" id="UP000250266">
    <property type="component" value="Unassembled WGS sequence"/>
</dbReference>
<evidence type="ECO:0000313" key="11">
    <source>
        <dbReference type="Proteomes" id="UP000250266"/>
    </source>
</evidence>
<evidence type="ECO:0000256" key="4">
    <source>
        <dbReference type="ARBA" id="ARBA00022692"/>
    </source>
</evidence>
<dbReference type="GO" id="GO:0016020">
    <property type="term" value="C:membrane"/>
    <property type="evidence" value="ECO:0007669"/>
    <property type="project" value="UniProtKB-SubCell"/>
</dbReference>
<keyword evidence="11" id="KW-1185">Reference proteome</keyword>
<evidence type="ECO:0000256" key="1">
    <source>
        <dbReference type="ARBA" id="ARBA00004141"/>
    </source>
</evidence>
<dbReference type="PANTHER" id="PTHR48022:SF37">
    <property type="entry name" value="MAJOR FACILITATOR SUPERFAMILY (MFS) PROFILE DOMAIN-CONTAINING PROTEIN-RELATED"/>
    <property type="match status" value="1"/>
</dbReference>
<name>A0A8E2EG40_9PEZI</name>
<comment type="similarity">
    <text evidence="2 7">Belongs to the major facilitator superfamily. Sugar transporter (TC 2.A.1.1) family.</text>
</comment>
<comment type="subcellular location">
    <subcellularLocation>
        <location evidence="1">Membrane</location>
        <topology evidence="1">Multi-pass membrane protein</topology>
    </subcellularLocation>
</comment>
<dbReference type="NCBIfam" id="TIGR00879">
    <property type="entry name" value="SP"/>
    <property type="match status" value="1"/>
</dbReference>